<dbReference type="RefSeq" id="WP_129426923.1">
    <property type="nucleotide sequence ID" value="NZ_SDWV01000009.1"/>
</dbReference>
<dbReference type="EMBL" id="SDWV01000009">
    <property type="protein sequence ID" value="RYC11132.1"/>
    <property type="molecule type" value="Genomic_DNA"/>
</dbReference>
<proteinExistence type="predicted"/>
<dbReference type="Proteomes" id="UP000291101">
    <property type="component" value="Unassembled WGS sequence"/>
</dbReference>
<keyword evidence="2" id="KW-1185">Reference proteome</keyword>
<dbReference type="OrthoDB" id="3771067at2"/>
<accession>A0A4Q2SYP0</accession>
<name>A0A4Q2SYP0_9ACTN</name>
<evidence type="ECO:0008006" key="3">
    <source>
        <dbReference type="Google" id="ProtNLM"/>
    </source>
</evidence>
<protein>
    <recommendedName>
        <fullName evidence="3">DUF559 domain-containing protein</fullName>
    </recommendedName>
</protein>
<evidence type="ECO:0000313" key="1">
    <source>
        <dbReference type="EMBL" id="RYC11132.1"/>
    </source>
</evidence>
<sequence>MARHRWDPVAPRVSVVHPRRLEDGLTPGQARGPRWVRTGSGLFVPSEVNRTLTQQRIVEWAARMPPYAALTGWAACLLHGAAFLDGRDVDGTTELPVGIVVGHRGSMRRAAAIAVSFEALHEWEVVTRYGVRTVVPERAVFDEMRRHDEREALVVLESALAGRITSLPRVAALARARRSARRDGVVGWALARARGRVRSPMEVRARTVAEEDAGWPRLLVNRVVLASDGTRIGEVDLIDEEAEAAIEVDGADHRGAERQAWDITKEEALRQVGFEVARVTGRQAMKPSTLAPRLVAVRARALERPSSVRRWRLAPVEDDLEAWLADREEATAYYENLPDPRGLTAG</sequence>
<dbReference type="AlphaFoldDB" id="A0A4Q2SYP0"/>
<evidence type="ECO:0000313" key="2">
    <source>
        <dbReference type="Proteomes" id="UP000291101"/>
    </source>
</evidence>
<organism evidence="1 2">
    <name type="scientific">Nocardioides zhouii</name>
    <dbReference type="NCBI Taxonomy" id="1168729"/>
    <lineage>
        <taxon>Bacteria</taxon>
        <taxon>Bacillati</taxon>
        <taxon>Actinomycetota</taxon>
        <taxon>Actinomycetes</taxon>
        <taxon>Propionibacteriales</taxon>
        <taxon>Nocardioidaceae</taxon>
        <taxon>Nocardioides</taxon>
    </lineage>
</organism>
<comment type="caution">
    <text evidence="1">The sequence shown here is derived from an EMBL/GenBank/DDBJ whole genome shotgun (WGS) entry which is preliminary data.</text>
</comment>
<gene>
    <name evidence="1" type="ORF">EUA94_11035</name>
</gene>
<reference evidence="1 2" key="1">
    <citation type="submission" date="2019-01" db="EMBL/GenBank/DDBJ databases">
        <title>Novel species of Nocardioides.</title>
        <authorList>
            <person name="Liu Q."/>
            <person name="X Y.-H."/>
        </authorList>
    </citation>
    <scope>NUCLEOTIDE SEQUENCE [LARGE SCALE GENOMIC DNA]</scope>
    <source>
        <strain evidence="1 2">HLT2-9</strain>
    </source>
</reference>